<name>A0A0L0T7U0_ALLM3</name>
<dbReference type="EMBL" id="GG745368">
    <property type="protein sequence ID" value="KNE70817.1"/>
    <property type="molecule type" value="Genomic_DNA"/>
</dbReference>
<reference evidence="1 2" key="1">
    <citation type="submission" date="2009-11" db="EMBL/GenBank/DDBJ databases">
        <title>Annotation of Allomyces macrogynus ATCC 38327.</title>
        <authorList>
            <consortium name="The Broad Institute Genome Sequencing Platform"/>
            <person name="Russ C."/>
            <person name="Cuomo C."/>
            <person name="Burger G."/>
            <person name="Gray M.W."/>
            <person name="Holland P.W.H."/>
            <person name="King N."/>
            <person name="Lang F.B.F."/>
            <person name="Roger A.J."/>
            <person name="Ruiz-Trillo I."/>
            <person name="Young S.K."/>
            <person name="Zeng Q."/>
            <person name="Gargeya S."/>
            <person name="Fitzgerald M."/>
            <person name="Haas B."/>
            <person name="Abouelleil A."/>
            <person name="Alvarado L."/>
            <person name="Arachchi H.M."/>
            <person name="Berlin A."/>
            <person name="Chapman S.B."/>
            <person name="Gearin G."/>
            <person name="Goldberg J."/>
            <person name="Griggs A."/>
            <person name="Gujja S."/>
            <person name="Hansen M."/>
            <person name="Heiman D."/>
            <person name="Howarth C."/>
            <person name="Larimer J."/>
            <person name="Lui A."/>
            <person name="MacDonald P.J.P."/>
            <person name="McCowen C."/>
            <person name="Montmayeur A."/>
            <person name="Murphy C."/>
            <person name="Neiman D."/>
            <person name="Pearson M."/>
            <person name="Priest M."/>
            <person name="Roberts A."/>
            <person name="Saif S."/>
            <person name="Shea T."/>
            <person name="Sisk P."/>
            <person name="Stolte C."/>
            <person name="Sykes S."/>
            <person name="Wortman J."/>
            <person name="Nusbaum C."/>
            <person name="Birren B."/>
        </authorList>
    </citation>
    <scope>NUCLEOTIDE SEQUENCE [LARGE SCALE GENOMIC DNA]</scope>
    <source>
        <strain evidence="1 2">ATCC 38327</strain>
    </source>
</reference>
<dbReference type="VEuPathDB" id="FungiDB:AMAG_14932"/>
<keyword evidence="2" id="KW-1185">Reference proteome</keyword>
<evidence type="ECO:0000313" key="2">
    <source>
        <dbReference type="Proteomes" id="UP000054350"/>
    </source>
</evidence>
<proteinExistence type="predicted"/>
<reference evidence="2" key="2">
    <citation type="submission" date="2009-11" db="EMBL/GenBank/DDBJ databases">
        <title>The Genome Sequence of Allomyces macrogynus strain ATCC 38327.</title>
        <authorList>
            <consortium name="The Broad Institute Genome Sequencing Platform"/>
            <person name="Russ C."/>
            <person name="Cuomo C."/>
            <person name="Shea T."/>
            <person name="Young S.K."/>
            <person name="Zeng Q."/>
            <person name="Koehrsen M."/>
            <person name="Haas B."/>
            <person name="Borodovsky M."/>
            <person name="Guigo R."/>
            <person name="Alvarado L."/>
            <person name="Berlin A."/>
            <person name="Borenstein D."/>
            <person name="Chen Z."/>
            <person name="Engels R."/>
            <person name="Freedman E."/>
            <person name="Gellesch M."/>
            <person name="Goldberg J."/>
            <person name="Griggs A."/>
            <person name="Gujja S."/>
            <person name="Heiman D."/>
            <person name="Hepburn T."/>
            <person name="Howarth C."/>
            <person name="Jen D."/>
            <person name="Larson L."/>
            <person name="Lewis B."/>
            <person name="Mehta T."/>
            <person name="Park D."/>
            <person name="Pearson M."/>
            <person name="Roberts A."/>
            <person name="Saif S."/>
            <person name="Shenoy N."/>
            <person name="Sisk P."/>
            <person name="Stolte C."/>
            <person name="Sykes S."/>
            <person name="Walk T."/>
            <person name="White J."/>
            <person name="Yandava C."/>
            <person name="Burger G."/>
            <person name="Gray M.W."/>
            <person name="Holland P.W.H."/>
            <person name="King N."/>
            <person name="Lang F.B.F."/>
            <person name="Roger A.J."/>
            <person name="Ruiz-Trillo I."/>
            <person name="Lander E."/>
            <person name="Nusbaum C."/>
        </authorList>
    </citation>
    <scope>NUCLEOTIDE SEQUENCE [LARGE SCALE GENOMIC DNA]</scope>
    <source>
        <strain evidence="2">ATCC 38327</strain>
    </source>
</reference>
<evidence type="ECO:0000313" key="1">
    <source>
        <dbReference type="EMBL" id="KNE70817.1"/>
    </source>
</evidence>
<dbReference type="AlphaFoldDB" id="A0A0L0T7U0"/>
<gene>
    <name evidence="1" type="ORF">AMAG_14932</name>
</gene>
<protein>
    <submittedName>
        <fullName evidence="1">Uncharacterized protein</fullName>
    </submittedName>
</protein>
<dbReference type="Proteomes" id="UP000054350">
    <property type="component" value="Unassembled WGS sequence"/>
</dbReference>
<organism evidence="1 2">
    <name type="scientific">Allomyces macrogynus (strain ATCC 38327)</name>
    <name type="common">Allomyces javanicus var. macrogynus</name>
    <dbReference type="NCBI Taxonomy" id="578462"/>
    <lineage>
        <taxon>Eukaryota</taxon>
        <taxon>Fungi</taxon>
        <taxon>Fungi incertae sedis</taxon>
        <taxon>Blastocladiomycota</taxon>
        <taxon>Blastocladiomycetes</taxon>
        <taxon>Blastocladiales</taxon>
        <taxon>Blastocladiaceae</taxon>
        <taxon>Allomyces</taxon>
    </lineage>
</organism>
<accession>A0A0L0T7U0</accession>
<sequence length="295" mass="31894">MRLAALEHSVFDFERRRAQNPVQVASAPSEACQEYQTELETAVASLTRDNRRLQSSICDLTQAGRALKSTIADLTAQAAAKDAKIDALTRHLRQAKAHVKVLRASHVPPQNPAPPRAALDDPRALIRLQAQIAAQGTRVAAMEHDRYVLEGQVLDLQLQLERTEREHVAQLEKYAAVFGGVLALMQVGALPGPLVETPGTGNDRMWAQIVEHVAAHDAHHLVGVLYTLWDRHVPILGPLAAVLGALIRGSAHTTHVTLLAALLLTQVAPDTQLSLPIDATAPPSTTVTYGRGNYA</sequence>